<dbReference type="Proteomes" id="UP000028545">
    <property type="component" value="Unassembled WGS sequence"/>
</dbReference>
<evidence type="ECO:0000256" key="1">
    <source>
        <dbReference type="SAM" id="SignalP"/>
    </source>
</evidence>
<feature type="signal peptide" evidence="1">
    <location>
        <begin position="1"/>
        <end position="33"/>
    </location>
</feature>
<keyword evidence="1" id="KW-0732">Signal</keyword>
<dbReference type="GeneID" id="27718341"/>
<sequence>MTTISTTASMMKMTRIKGIWVLLVLLMCGLLWAQLATCQLQRPETCHSCVPSSDREELAIGFHLGQSYGVSVNLLDNGTAVSLAKVPGSRNYAELMERLMVTSRPPGGRPPYGLGAILIWAVKYALGLSPPPRDMKILAELIEELKSTSEETLGKSLDGYEVSITAPYQDFWRDQSSWDSDINDALLRSGLKPWFPYTMDPVYLGEARTALAACGRWLCQPFECFRLEEYDGTPERAYYIRSLYTTFTQEPCFYKQPLERAGVIDNHLGLDRLQDMPPEKFWAALRERLYTRAKDLQHFGWPSGAKSLVVVAGEAANHPEFLSIVKAMSEGLPKVMFNRLSQRSPLGTGAELVIPGDPVLAPATGAALWSRLKVEAGSYRCEATEAACCQPSESLYPITWEVPDEKDEL</sequence>
<dbReference type="RefSeq" id="XP_016646663.1">
    <property type="nucleotide sequence ID" value="XM_016783030.1"/>
</dbReference>
<dbReference type="VEuPathDB" id="FungiDB:SAPIO_CDS0189"/>
<comment type="caution">
    <text evidence="2">The sequence shown here is derived from an EMBL/GenBank/DDBJ whole genome shotgun (WGS) entry which is preliminary data.</text>
</comment>
<gene>
    <name evidence="2" type="ORF">SAPIO_CDS0189</name>
</gene>
<organism evidence="2 3">
    <name type="scientific">Pseudallescheria apiosperma</name>
    <name type="common">Scedosporium apiospermum</name>
    <dbReference type="NCBI Taxonomy" id="563466"/>
    <lineage>
        <taxon>Eukaryota</taxon>
        <taxon>Fungi</taxon>
        <taxon>Dikarya</taxon>
        <taxon>Ascomycota</taxon>
        <taxon>Pezizomycotina</taxon>
        <taxon>Sordariomycetes</taxon>
        <taxon>Hypocreomycetidae</taxon>
        <taxon>Microascales</taxon>
        <taxon>Microascaceae</taxon>
        <taxon>Scedosporium</taxon>
    </lineage>
</organism>
<dbReference type="HOGENOM" id="CLU_045009_0_0_1"/>
<feature type="chain" id="PRO_5001775779" evidence="1">
    <location>
        <begin position="34"/>
        <end position="409"/>
    </location>
</feature>
<keyword evidence="3" id="KW-1185">Reference proteome</keyword>
<protein>
    <submittedName>
        <fullName evidence="2">Uncharacterized protein</fullName>
    </submittedName>
</protein>
<reference evidence="2 3" key="1">
    <citation type="journal article" date="2014" name="Genome Announc.">
        <title>Draft genome sequence of the pathogenic fungus Scedosporium apiospermum.</title>
        <authorList>
            <person name="Vandeputte P."/>
            <person name="Ghamrawi S."/>
            <person name="Rechenmann M."/>
            <person name="Iltis A."/>
            <person name="Giraud S."/>
            <person name="Fleury M."/>
            <person name="Thornton C."/>
            <person name="Delhaes L."/>
            <person name="Meyer W."/>
            <person name="Papon N."/>
            <person name="Bouchara J.P."/>
        </authorList>
    </citation>
    <scope>NUCLEOTIDE SEQUENCE [LARGE SCALE GENOMIC DNA]</scope>
    <source>
        <strain evidence="2 3">IHEM 14462</strain>
    </source>
</reference>
<name>A0A084GHQ2_PSEDA</name>
<dbReference type="OrthoDB" id="3643156at2759"/>
<evidence type="ECO:0000313" key="3">
    <source>
        <dbReference type="Proteomes" id="UP000028545"/>
    </source>
</evidence>
<accession>A0A084GHQ2</accession>
<evidence type="ECO:0000313" key="2">
    <source>
        <dbReference type="EMBL" id="KEZ46864.1"/>
    </source>
</evidence>
<proteinExistence type="predicted"/>
<dbReference type="EMBL" id="JOWA01000011">
    <property type="protein sequence ID" value="KEZ46864.1"/>
    <property type="molecule type" value="Genomic_DNA"/>
</dbReference>
<dbReference type="KEGG" id="sapo:SAPIO_CDS0189"/>
<dbReference type="AlphaFoldDB" id="A0A084GHQ2"/>